<gene>
    <name evidence="1" type="ORF">M9H77_12062</name>
</gene>
<sequence>MATSESWQLFVHNGRHNHKLTVYNHGHAQAARLMERQLQQIEQFRKSHVPPHNILRFLREQDVGCAVRRHIDQNVLAKLTEMVKDEKVAQQFVNGLWKKLINEIDKVEYQRKLEVLKTRWKSRPDFLHYLFSIWLNPFAHKFFRVWTSQVLHFGVETTNRAESEHSVLKVWLSTCHGDLDTVFLNIDSLIQGQIDEIKYTLEISKRKKKYGAKTVDNTPETAITKGRQKTNSTKRDKFHWEFVSITYRKIGKSSGSSSGLRSSSGSGSGPSPRGRGRLPRSGKGKGRGRDSGRSSLSSVVNPNAPSTPFPFNNAFPGFIYKFIPNWKNVVGDGNCGFRVVSNFLFGDENPWVEIRRRMYFDLHHRMNVYVQLFRSVERVTEFIRRTNWEEGSAPAGYWMNTPNHLYVIANTFNLCVIFLARLGSTTVLPLVSNMDGNAGTIFIGFIEEQQHFIQELGGMAGTLVQVSVNKCEDRVGGNTLPMPELSQNKVRHVWLDTVKICKEAVPRGNPASPNLLHPVRHPPNLISCHHIQS</sequence>
<evidence type="ECO:0000313" key="1">
    <source>
        <dbReference type="EMBL" id="KAI5671698.1"/>
    </source>
</evidence>
<reference evidence="2" key="1">
    <citation type="journal article" date="2023" name="Nat. Plants">
        <title>Single-cell RNA sequencing provides a high-resolution roadmap for understanding the multicellular compartmentation of specialized metabolism.</title>
        <authorList>
            <person name="Sun S."/>
            <person name="Shen X."/>
            <person name="Li Y."/>
            <person name="Li Y."/>
            <person name="Wang S."/>
            <person name="Li R."/>
            <person name="Zhang H."/>
            <person name="Shen G."/>
            <person name="Guo B."/>
            <person name="Wei J."/>
            <person name="Xu J."/>
            <person name="St-Pierre B."/>
            <person name="Chen S."/>
            <person name="Sun C."/>
        </authorList>
    </citation>
    <scope>NUCLEOTIDE SEQUENCE [LARGE SCALE GENOMIC DNA]</scope>
</reference>
<comment type="caution">
    <text evidence="1">The sequence shown here is derived from an EMBL/GenBank/DDBJ whole genome shotgun (WGS) entry which is preliminary data.</text>
</comment>
<proteinExistence type="predicted"/>
<protein>
    <submittedName>
        <fullName evidence="1">Uncharacterized protein</fullName>
    </submittedName>
</protein>
<evidence type="ECO:0000313" key="2">
    <source>
        <dbReference type="Proteomes" id="UP001060085"/>
    </source>
</evidence>
<organism evidence="1 2">
    <name type="scientific">Catharanthus roseus</name>
    <name type="common">Madagascar periwinkle</name>
    <name type="synonym">Vinca rosea</name>
    <dbReference type="NCBI Taxonomy" id="4058"/>
    <lineage>
        <taxon>Eukaryota</taxon>
        <taxon>Viridiplantae</taxon>
        <taxon>Streptophyta</taxon>
        <taxon>Embryophyta</taxon>
        <taxon>Tracheophyta</taxon>
        <taxon>Spermatophyta</taxon>
        <taxon>Magnoliopsida</taxon>
        <taxon>eudicotyledons</taxon>
        <taxon>Gunneridae</taxon>
        <taxon>Pentapetalae</taxon>
        <taxon>asterids</taxon>
        <taxon>lamiids</taxon>
        <taxon>Gentianales</taxon>
        <taxon>Apocynaceae</taxon>
        <taxon>Rauvolfioideae</taxon>
        <taxon>Vinceae</taxon>
        <taxon>Catharanthinae</taxon>
        <taxon>Catharanthus</taxon>
    </lineage>
</organism>
<dbReference type="Proteomes" id="UP001060085">
    <property type="component" value="Linkage Group LG03"/>
</dbReference>
<dbReference type="EMBL" id="CM044703">
    <property type="protein sequence ID" value="KAI5671698.1"/>
    <property type="molecule type" value="Genomic_DNA"/>
</dbReference>
<name>A0ACC0BGI2_CATRO</name>
<accession>A0ACC0BGI2</accession>
<keyword evidence="2" id="KW-1185">Reference proteome</keyword>